<dbReference type="Proteomes" id="UP000008561">
    <property type="component" value="Chromosome"/>
</dbReference>
<reference evidence="2 3" key="1">
    <citation type="submission" date="2007-10" db="EMBL/GenBank/DDBJ databases">
        <title>Complete sequence of Desulfococcus oleovorans Hxd3.</title>
        <authorList>
            <consortium name="US DOE Joint Genome Institute"/>
            <person name="Copeland A."/>
            <person name="Lucas S."/>
            <person name="Lapidus A."/>
            <person name="Barry K."/>
            <person name="Glavina del Rio T."/>
            <person name="Dalin E."/>
            <person name="Tice H."/>
            <person name="Pitluck S."/>
            <person name="Kiss H."/>
            <person name="Brettin T."/>
            <person name="Bruce D."/>
            <person name="Detter J.C."/>
            <person name="Han C."/>
            <person name="Schmutz J."/>
            <person name="Larimer F."/>
            <person name="Land M."/>
            <person name="Hauser L."/>
            <person name="Kyrpides N."/>
            <person name="Kim E."/>
            <person name="Wawrik B."/>
            <person name="Richardson P."/>
        </authorList>
    </citation>
    <scope>NUCLEOTIDE SEQUENCE [LARGE SCALE GENOMIC DNA]</scope>
    <source>
        <strain evidence="3">DSM 6200 / JCM 39069 / Hxd3</strain>
    </source>
</reference>
<protein>
    <submittedName>
        <fullName evidence="2">Uncharacterized protein</fullName>
    </submittedName>
</protein>
<evidence type="ECO:0000256" key="1">
    <source>
        <dbReference type="SAM" id="SignalP"/>
    </source>
</evidence>
<dbReference type="KEGG" id="dol:Dole_2656"/>
<dbReference type="AlphaFoldDB" id="A8ZX80"/>
<dbReference type="OrthoDB" id="9910578at2"/>
<gene>
    <name evidence="2" type="ordered locus">Dole_2656</name>
</gene>
<keyword evidence="3" id="KW-1185">Reference proteome</keyword>
<dbReference type="EMBL" id="CP000859">
    <property type="protein sequence ID" value="ABW68459.1"/>
    <property type="molecule type" value="Genomic_DNA"/>
</dbReference>
<feature type="signal peptide" evidence="1">
    <location>
        <begin position="1"/>
        <end position="26"/>
    </location>
</feature>
<proteinExistence type="predicted"/>
<keyword evidence="1" id="KW-0732">Signal</keyword>
<name>A8ZX80_DESOH</name>
<dbReference type="RefSeq" id="WP_012176070.1">
    <property type="nucleotide sequence ID" value="NC_009943.1"/>
</dbReference>
<dbReference type="HOGENOM" id="CLU_1591884_0_0_7"/>
<feature type="chain" id="PRO_5002734743" evidence="1">
    <location>
        <begin position="27"/>
        <end position="167"/>
    </location>
</feature>
<evidence type="ECO:0000313" key="2">
    <source>
        <dbReference type="EMBL" id="ABW68459.1"/>
    </source>
</evidence>
<accession>A8ZX80</accession>
<sequence length="167" mass="18938">MSNSFFSPRTACLFVLCFFYGIYAWAAQEAPDVPETVRAGAHYKTVLPDNARYEVLQSATAPKWLFRLDRYTGQVFQLVQSLTGEVAWIEMLVWERPEIKKPATARFQLFVSGFSAAYNVLVDTVEGRSWIFQVRAVKNKDTGESVDMTGWFPILPPEAVQAERGTK</sequence>
<organism evidence="2 3">
    <name type="scientific">Desulfosudis oleivorans (strain DSM 6200 / JCM 39069 / Hxd3)</name>
    <name type="common">Desulfococcus oleovorans</name>
    <dbReference type="NCBI Taxonomy" id="96561"/>
    <lineage>
        <taxon>Bacteria</taxon>
        <taxon>Pseudomonadati</taxon>
        <taxon>Thermodesulfobacteriota</taxon>
        <taxon>Desulfobacteria</taxon>
        <taxon>Desulfobacterales</taxon>
        <taxon>Desulfosudaceae</taxon>
        <taxon>Desulfosudis</taxon>
    </lineage>
</organism>
<evidence type="ECO:0000313" key="3">
    <source>
        <dbReference type="Proteomes" id="UP000008561"/>
    </source>
</evidence>